<dbReference type="GO" id="GO:0016747">
    <property type="term" value="F:acyltransferase activity, transferring groups other than amino-acyl groups"/>
    <property type="evidence" value="ECO:0007669"/>
    <property type="project" value="InterPro"/>
</dbReference>
<organism evidence="4 5">
    <name type="scientific">Rhizobium johnstonii (strain DSM 114642 / LMG 32736 / 3841)</name>
    <name type="common">Rhizobium leguminosarum bv. viciae</name>
    <dbReference type="NCBI Taxonomy" id="216596"/>
    <lineage>
        <taxon>Bacteria</taxon>
        <taxon>Pseudomonadati</taxon>
        <taxon>Pseudomonadota</taxon>
        <taxon>Alphaproteobacteria</taxon>
        <taxon>Hyphomicrobiales</taxon>
        <taxon>Rhizobiaceae</taxon>
        <taxon>Rhizobium/Agrobacterium group</taxon>
        <taxon>Rhizobium</taxon>
        <taxon>Rhizobium johnstonii</taxon>
    </lineage>
</organism>
<keyword evidence="2" id="KW-0012">Acyltransferase</keyword>
<dbReference type="InterPro" id="IPR000182">
    <property type="entry name" value="GNAT_dom"/>
</dbReference>
<dbReference type="PANTHER" id="PTHR43877:SF2">
    <property type="entry name" value="AMINOALKYLPHOSPHONATE N-ACETYLTRANSFERASE-RELATED"/>
    <property type="match status" value="1"/>
</dbReference>
<dbReference type="EMBL" id="AM236080">
    <property type="protein sequence ID" value="CAK07572.1"/>
    <property type="molecule type" value="Genomic_DNA"/>
</dbReference>
<dbReference type="AlphaFoldDB" id="Q1MHJ1"/>
<dbReference type="CDD" id="cd04301">
    <property type="entry name" value="NAT_SF"/>
    <property type="match status" value="1"/>
</dbReference>
<keyword evidence="1" id="KW-0808">Transferase</keyword>
<dbReference type="InterPro" id="IPR016181">
    <property type="entry name" value="Acyl_CoA_acyltransferase"/>
</dbReference>
<evidence type="ECO:0000259" key="3">
    <source>
        <dbReference type="PROSITE" id="PS51186"/>
    </source>
</evidence>
<dbReference type="Gene3D" id="3.40.630.30">
    <property type="match status" value="1"/>
</dbReference>
<dbReference type="KEGG" id="rle:RL2080"/>
<dbReference type="HOGENOM" id="CLU_114829_0_0_5"/>
<proteinExistence type="predicted"/>
<dbReference type="InterPro" id="IPR050832">
    <property type="entry name" value="Bact_Acetyltransf"/>
</dbReference>
<dbReference type="Pfam" id="PF00583">
    <property type="entry name" value="Acetyltransf_1"/>
    <property type="match status" value="1"/>
</dbReference>
<keyword evidence="5" id="KW-1185">Reference proteome</keyword>
<reference evidence="4 5" key="1">
    <citation type="journal article" date="2006" name="Genome Biol.">
        <title>The genome of Rhizobium leguminosarum has recognizable core and accessory components.</title>
        <authorList>
            <person name="Young J.W."/>
            <person name="Crossman L.C."/>
            <person name="Johnston A.W.B."/>
            <person name="Thomson N.R."/>
            <person name="Ghazoui Z.F."/>
            <person name="Hull K.H."/>
            <person name="Wexler M."/>
            <person name="Curson A.R.J."/>
            <person name="Todd J.D."/>
            <person name="Poole P.S."/>
            <person name="Mauchline T.H."/>
            <person name="East A.K."/>
            <person name="Quail M.A."/>
            <person name="Churcher C."/>
            <person name="Arrowsmith C."/>
            <person name="Cherevach A."/>
            <person name="Chillingworth T."/>
            <person name="Clarke K."/>
            <person name="Cronin A."/>
            <person name="Davis P."/>
            <person name="Fraser A."/>
            <person name="Hance Z."/>
            <person name="Hauser H."/>
            <person name="Jagels K."/>
            <person name="Moule S."/>
            <person name="Mungall K."/>
            <person name="Norbertczak H."/>
            <person name="Rabbinowitsch E."/>
            <person name="Sanders M."/>
            <person name="Simmonds M."/>
            <person name="Whitehead S."/>
            <person name="Parkhill J."/>
        </authorList>
    </citation>
    <scope>NUCLEOTIDE SEQUENCE [LARGE SCALE GENOMIC DNA]</scope>
    <source>
        <strain evidence="5">DSM 114642 / LMG 32736 / 3841</strain>
    </source>
</reference>
<dbReference type="PANTHER" id="PTHR43877">
    <property type="entry name" value="AMINOALKYLPHOSPHONATE N-ACETYLTRANSFERASE-RELATED-RELATED"/>
    <property type="match status" value="1"/>
</dbReference>
<dbReference type="PROSITE" id="PS51186">
    <property type="entry name" value="GNAT"/>
    <property type="match status" value="1"/>
</dbReference>
<feature type="domain" description="N-acetyltransferase" evidence="3">
    <location>
        <begin position="10"/>
        <end position="166"/>
    </location>
</feature>
<dbReference type="EnsemblBacteria" id="CAK07572">
    <property type="protein sequence ID" value="CAK07572"/>
    <property type="gene ID" value="RL2080"/>
</dbReference>
<evidence type="ECO:0000256" key="2">
    <source>
        <dbReference type="ARBA" id="ARBA00023315"/>
    </source>
</evidence>
<dbReference type="SUPFAM" id="SSF55729">
    <property type="entry name" value="Acyl-CoA N-acyltransferases (Nat)"/>
    <property type="match status" value="1"/>
</dbReference>
<name>Q1MHJ1_RHIJ3</name>
<dbReference type="eggNOG" id="COG0456">
    <property type="taxonomic scope" value="Bacteria"/>
</dbReference>
<protein>
    <submittedName>
        <fullName evidence="4">Acetyltransferase</fullName>
    </submittedName>
</protein>
<accession>Q1MHJ1</accession>
<evidence type="ECO:0000256" key="1">
    <source>
        <dbReference type="ARBA" id="ARBA00022679"/>
    </source>
</evidence>
<dbReference type="Proteomes" id="UP000006575">
    <property type="component" value="Chromosome"/>
</dbReference>
<sequence>MRCNAEVSLIHIRNARDGEAELLSEIGLRAWQNAMASIGESDAMIDAARNAFRNFVENDWLTITVVEQNGQVAGWAAREGLDETISDFWIDPVFTRQGLGSALLVRIEKEIADQGLEKAAMQTHSGNSEAIGFFRKHGYSIHWLSVAYNPKLDRDVPSVGLTKQLVSDSQGAYGLEF</sequence>
<evidence type="ECO:0000313" key="5">
    <source>
        <dbReference type="Proteomes" id="UP000006575"/>
    </source>
</evidence>
<evidence type="ECO:0000313" key="4">
    <source>
        <dbReference type="EMBL" id="CAK07572.1"/>
    </source>
</evidence>
<gene>
    <name evidence="4" type="ordered locus">RL2080</name>
</gene>